<comment type="caution">
    <text evidence="1">The sequence shown here is derived from an EMBL/GenBank/DDBJ whole genome shotgun (WGS) entry which is preliminary data.</text>
</comment>
<dbReference type="Proteomes" id="UP000177947">
    <property type="component" value="Unassembled WGS sequence"/>
</dbReference>
<dbReference type="EMBL" id="MEYQ01000030">
    <property type="protein sequence ID" value="OGD38800.1"/>
    <property type="molecule type" value="Genomic_DNA"/>
</dbReference>
<evidence type="ECO:0000313" key="2">
    <source>
        <dbReference type="Proteomes" id="UP000177947"/>
    </source>
</evidence>
<accession>A0A1F5C7H9</accession>
<proteinExistence type="predicted"/>
<dbReference type="AlphaFoldDB" id="A0A1F5C7H9"/>
<organism evidence="1 2">
    <name type="scientific">Candidatus Azambacteria bacterium RIFCSPLOWO2_01_FULL_37_9</name>
    <dbReference type="NCBI Taxonomy" id="1797297"/>
    <lineage>
        <taxon>Bacteria</taxon>
        <taxon>Candidatus Azamiibacteriota</taxon>
    </lineage>
</organism>
<name>A0A1F5C7H9_9BACT</name>
<reference evidence="1 2" key="1">
    <citation type="journal article" date="2016" name="Nat. Commun.">
        <title>Thousands of microbial genomes shed light on interconnected biogeochemical processes in an aquifer system.</title>
        <authorList>
            <person name="Anantharaman K."/>
            <person name="Brown C.T."/>
            <person name="Hug L.A."/>
            <person name="Sharon I."/>
            <person name="Castelle C.J."/>
            <person name="Probst A.J."/>
            <person name="Thomas B.C."/>
            <person name="Singh A."/>
            <person name="Wilkins M.J."/>
            <person name="Karaoz U."/>
            <person name="Brodie E.L."/>
            <person name="Williams K.H."/>
            <person name="Hubbard S.S."/>
            <person name="Banfield J.F."/>
        </authorList>
    </citation>
    <scope>NUCLEOTIDE SEQUENCE [LARGE SCALE GENOMIC DNA]</scope>
</reference>
<gene>
    <name evidence="1" type="ORF">A2907_00530</name>
</gene>
<sequence length="128" mass="15121">MKKTNKRRDKLADWIFCRLMDILNDQNREIVVVFKRLARGGLEKDGKTYNGQIGQKDIVDDGTQLITIDPQISKRSKMRVFCHELLHILFEDIDDEKPIENLEHLLWPQLSESQKQMLGDYMYSLVKK</sequence>
<protein>
    <recommendedName>
        <fullName evidence="3">IrrE N-terminal-like domain-containing protein</fullName>
    </recommendedName>
</protein>
<evidence type="ECO:0000313" key="1">
    <source>
        <dbReference type="EMBL" id="OGD38800.1"/>
    </source>
</evidence>
<evidence type="ECO:0008006" key="3">
    <source>
        <dbReference type="Google" id="ProtNLM"/>
    </source>
</evidence>